<gene>
    <name evidence="3" type="ORF">ACFFHM_20460</name>
</gene>
<keyword evidence="4" id="KW-1185">Reference proteome</keyword>
<reference evidence="3 4" key="1">
    <citation type="submission" date="2024-09" db="EMBL/GenBank/DDBJ databases">
        <authorList>
            <person name="Sun Q."/>
            <person name="Mori K."/>
        </authorList>
    </citation>
    <scope>NUCLEOTIDE SEQUENCE [LARGE SCALE GENOMIC DNA]</scope>
    <source>
        <strain evidence="3 4">NCAIM B.02610</strain>
    </source>
</reference>
<sequence>MAYFAAILYMEKPELNTTYRPQHLAYLEELEKEGKVHAKGPFTDGEGGLVIYKADSYEEAKILAEQDPYIVQGVRSLKLHEWGMK</sequence>
<evidence type="ECO:0000313" key="3">
    <source>
        <dbReference type="EMBL" id="MFC0472789.1"/>
    </source>
</evidence>
<dbReference type="Gene3D" id="3.30.70.1060">
    <property type="entry name" value="Dimeric alpha+beta barrel"/>
    <property type="match status" value="1"/>
</dbReference>
<organism evidence="3 4">
    <name type="scientific">Halalkalibacter kiskunsagensis</name>
    <dbReference type="NCBI Taxonomy" id="1548599"/>
    <lineage>
        <taxon>Bacteria</taxon>
        <taxon>Bacillati</taxon>
        <taxon>Bacillota</taxon>
        <taxon>Bacilli</taxon>
        <taxon>Bacillales</taxon>
        <taxon>Bacillaceae</taxon>
        <taxon>Halalkalibacter</taxon>
    </lineage>
</organism>
<comment type="similarity">
    <text evidence="1">Belongs to the YciI family.</text>
</comment>
<evidence type="ECO:0000256" key="1">
    <source>
        <dbReference type="ARBA" id="ARBA00007689"/>
    </source>
</evidence>
<dbReference type="Proteomes" id="UP001589838">
    <property type="component" value="Unassembled WGS sequence"/>
</dbReference>
<dbReference type="EMBL" id="JBHLUX010000087">
    <property type="protein sequence ID" value="MFC0472789.1"/>
    <property type="molecule type" value="Genomic_DNA"/>
</dbReference>
<comment type="caution">
    <text evidence="3">The sequence shown here is derived from an EMBL/GenBank/DDBJ whole genome shotgun (WGS) entry which is preliminary data.</text>
</comment>
<dbReference type="InterPro" id="IPR011008">
    <property type="entry name" value="Dimeric_a/b-barrel"/>
</dbReference>
<proteinExistence type="inferred from homology"/>
<evidence type="ECO:0000259" key="2">
    <source>
        <dbReference type="Pfam" id="PF03795"/>
    </source>
</evidence>
<dbReference type="PANTHER" id="PTHR37828:SF1">
    <property type="entry name" value="YCII-RELATED DOMAIN-CONTAINING PROTEIN"/>
    <property type="match status" value="1"/>
</dbReference>
<feature type="domain" description="YCII-related" evidence="2">
    <location>
        <begin position="14"/>
        <end position="82"/>
    </location>
</feature>
<accession>A0ABV6KHL9</accession>
<dbReference type="RefSeq" id="WP_335962870.1">
    <property type="nucleotide sequence ID" value="NZ_JAXBLX010000036.1"/>
</dbReference>
<evidence type="ECO:0000313" key="4">
    <source>
        <dbReference type="Proteomes" id="UP001589838"/>
    </source>
</evidence>
<dbReference type="PANTHER" id="PTHR37828">
    <property type="entry name" value="GSR2449 PROTEIN"/>
    <property type="match status" value="1"/>
</dbReference>
<dbReference type="InterPro" id="IPR005545">
    <property type="entry name" value="YCII"/>
</dbReference>
<dbReference type="Pfam" id="PF03795">
    <property type="entry name" value="YCII"/>
    <property type="match status" value="1"/>
</dbReference>
<name>A0ABV6KHL9_9BACI</name>
<dbReference type="SUPFAM" id="SSF54909">
    <property type="entry name" value="Dimeric alpha+beta barrel"/>
    <property type="match status" value="1"/>
</dbReference>
<protein>
    <submittedName>
        <fullName evidence="3">YciI family protein</fullName>
    </submittedName>
</protein>